<dbReference type="EMBL" id="ML769406">
    <property type="protein sequence ID" value="KAE9405824.1"/>
    <property type="molecule type" value="Genomic_DNA"/>
</dbReference>
<proteinExistence type="predicted"/>
<dbReference type="AlphaFoldDB" id="A0A6A4IAL3"/>
<keyword evidence="3" id="KW-1185">Reference proteome</keyword>
<feature type="compositionally biased region" description="Basic and acidic residues" evidence="1">
    <location>
        <begin position="175"/>
        <end position="195"/>
    </location>
</feature>
<evidence type="ECO:0000256" key="1">
    <source>
        <dbReference type="SAM" id="MobiDB-lite"/>
    </source>
</evidence>
<sequence length="280" mass="31777">MSLMMHSSSFPIDSLLLEESVFENPRPAPKPKSFYELAKSNDEDELTVQKLLREVDSLEAATEVENSRVAPTTTTNPQAAQNMDFELPGSSFPFPYAAFSSDRRATATPTPLDEFHQLPVELSPKLELEKYPFFSIIRSYGQEAISPKTKTLDIDLETVLNAYGKREQSSNMATSDKKRLRSNENVEPRSQKWEQPDLPLRPSQQSKLADVQPIFTNPWDGNKVIDSYRTGEGVVYSTEAAWHKRATAEMHTTSTRREYFGSDDDEVYIPPRVVRSKFSD</sequence>
<reference evidence="2" key="1">
    <citation type="journal article" date="2019" name="Environ. Microbiol.">
        <title>Fungal ecological strategies reflected in gene transcription - a case study of two litter decomposers.</title>
        <authorList>
            <person name="Barbi F."/>
            <person name="Kohler A."/>
            <person name="Barry K."/>
            <person name="Baskaran P."/>
            <person name="Daum C."/>
            <person name="Fauchery L."/>
            <person name="Ihrmark K."/>
            <person name="Kuo A."/>
            <person name="LaButti K."/>
            <person name="Lipzen A."/>
            <person name="Morin E."/>
            <person name="Grigoriev I.V."/>
            <person name="Henrissat B."/>
            <person name="Lindahl B."/>
            <person name="Martin F."/>
        </authorList>
    </citation>
    <scope>NUCLEOTIDE SEQUENCE</scope>
    <source>
        <strain evidence="2">JB14</strain>
    </source>
</reference>
<dbReference type="OrthoDB" id="3069364at2759"/>
<protein>
    <submittedName>
        <fullName evidence="2">Uncharacterized protein</fullName>
    </submittedName>
</protein>
<organism evidence="2 3">
    <name type="scientific">Gymnopus androsaceus JB14</name>
    <dbReference type="NCBI Taxonomy" id="1447944"/>
    <lineage>
        <taxon>Eukaryota</taxon>
        <taxon>Fungi</taxon>
        <taxon>Dikarya</taxon>
        <taxon>Basidiomycota</taxon>
        <taxon>Agaricomycotina</taxon>
        <taxon>Agaricomycetes</taxon>
        <taxon>Agaricomycetidae</taxon>
        <taxon>Agaricales</taxon>
        <taxon>Marasmiineae</taxon>
        <taxon>Omphalotaceae</taxon>
        <taxon>Gymnopus</taxon>
    </lineage>
</organism>
<evidence type="ECO:0000313" key="3">
    <source>
        <dbReference type="Proteomes" id="UP000799118"/>
    </source>
</evidence>
<gene>
    <name evidence="2" type="ORF">BT96DRAFT_1015318</name>
</gene>
<dbReference type="Proteomes" id="UP000799118">
    <property type="component" value="Unassembled WGS sequence"/>
</dbReference>
<evidence type="ECO:0000313" key="2">
    <source>
        <dbReference type="EMBL" id="KAE9405824.1"/>
    </source>
</evidence>
<feature type="region of interest" description="Disordered" evidence="1">
    <location>
        <begin position="167"/>
        <end position="209"/>
    </location>
</feature>
<name>A0A6A4IAL3_9AGAR</name>
<accession>A0A6A4IAL3</accession>